<dbReference type="EMBL" id="JAAVMX010000009">
    <property type="protein sequence ID" value="KAF4504802.1"/>
    <property type="molecule type" value="Genomic_DNA"/>
</dbReference>
<keyword evidence="3" id="KW-1185">Reference proteome</keyword>
<organism evidence="2 3">
    <name type="scientific">Ophiocordyceps sinensis</name>
    <dbReference type="NCBI Taxonomy" id="72228"/>
    <lineage>
        <taxon>Eukaryota</taxon>
        <taxon>Fungi</taxon>
        <taxon>Dikarya</taxon>
        <taxon>Ascomycota</taxon>
        <taxon>Pezizomycotina</taxon>
        <taxon>Sordariomycetes</taxon>
        <taxon>Hypocreomycetidae</taxon>
        <taxon>Hypocreales</taxon>
        <taxon>Ophiocordycipitaceae</taxon>
        <taxon>Ophiocordyceps</taxon>
    </lineage>
</organism>
<evidence type="ECO:0000256" key="1">
    <source>
        <dbReference type="SAM" id="SignalP"/>
    </source>
</evidence>
<feature type="signal peptide" evidence="1">
    <location>
        <begin position="1"/>
        <end position="20"/>
    </location>
</feature>
<keyword evidence="1" id="KW-0732">Signal</keyword>
<accession>A0A8H4PH29</accession>
<gene>
    <name evidence="2" type="ORF">G6O67_008210</name>
</gene>
<proteinExistence type="predicted"/>
<evidence type="ECO:0000313" key="3">
    <source>
        <dbReference type="Proteomes" id="UP000557566"/>
    </source>
</evidence>
<sequence length="108" mass="11516">MDLMAALVTLFPFLIHLHSSSIFCKGTLHSSSTPLAQPTLSFQLQRLACLEGAGTADMAQSAPSSANASSSCNRRPSRAVAYLTNGKVTVTKDKAGEEDDARQEQTRC</sequence>
<feature type="chain" id="PRO_5034060456" evidence="1">
    <location>
        <begin position="21"/>
        <end position="108"/>
    </location>
</feature>
<comment type="caution">
    <text evidence="2">The sequence shown here is derived from an EMBL/GenBank/DDBJ whole genome shotgun (WGS) entry which is preliminary data.</text>
</comment>
<dbReference type="AlphaFoldDB" id="A0A8H4PH29"/>
<dbReference type="Proteomes" id="UP000557566">
    <property type="component" value="Unassembled WGS sequence"/>
</dbReference>
<protein>
    <submittedName>
        <fullName evidence="2">Uncharacterized protein</fullName>
    </submittedName>
</protein>
<reference evidence="2 3" key="1">
    <citation type="journal article" date="2020" name="Genome Biol. Evol.">
        <title>A new high-quality draft genome assembly of the Chinese cordyceps Ophiocordyceps sinensis.</title>
        <authorList>
            <person name="Shu R."/>
            <person name="Zhang J."/>
            <person name="Meng Q."/>
            <person name="Zhang H."/>
            <person name="Zhou G."/>
            <person name="Li M."/>
            <person name="Wu P."/>
            <person name="Zhao Y."/>
            <person name="Chen C."/>
            <person name="Qin Q."/>
        </authorList>
    </citation>
    <scope>NUCLEOTIDE SEQUENCE [LARGE SCALE GENOMIC DNA]</scope>
    <source>
        <strain evidence="2 3">IOZ07</strain>
    </source>
</reference>
<evidence type="ECO:0000313" key="2">
    <source>
        <dbReference type="EMBL" id="KAF4504802.1"/>
    </source>
</evidence>
<name>A0A8H4PH29_9HYPO</name>